<name>A0A8J5RT51_ZIZPA</name>
<organism evidence="3 4">
    <name type="scientific">Zizania palustris</name>
    <name type="common">Northern wild rice</name>
    <dbReference type="NCBI Taxonomy" id="103762"/>
    <lineage>
        <taxon>Eukaryota</taxon>
        <taxon>Viridiplantae</taxon>
        <taxon>Streptophyta</taxon>
        <taxon>Embryophyta</taxon>
        <taxon>Tracheophyta</taxon>
        <taxon>Spermatophyta</taxon>
        <taxon>Magnoliopsida</taxon>
        <taxon>Liliopsida</taxon>
        <taxon>Poales</taxon>
        <taxon>Poaceae</taxon>
        <taxon>BOP clade</taxon>
        <taxon>Oryzoideae</taxon>
        <taxon>Oryzeae</taxon>
        <taxon>Zizaniinae</taxon>
        <taxon>Zizania</taxon>
    </lineage>
</organism>
<gene>
    <name evidence="3" type="ORF">GUJ93_ZPchr0001g32944</name>
</gene>
<reference evidence="3" key="1">
    <citation type="journal article" date="2021" name="bioRxiv">
        <title>Whole Genome Assembly and Annotation of Northern Wild Rice, Zizania palustris L., Supports a Whole Genome Duplication in the Zizania Genus.</title>
        <authorList>
            <person name="Haas M."/>
            <person name="Kono T."/>
            <person name="Macchietto M."/>
            <person name="Millas R."/>
            <person name="McGilp L."/>
            <person name="Shao M."/>
            <person name="Duquette J."/>
            <person name="Hirsch C.N."/>
            <person name="Kimball J."/>
        </authorList>
    </citation>
    <scope>NUCLEOTIDE SEQUENCE</scope>
    <source>
        <tissue evidence="3">Fresh leaf tissue</tissue>
    </source>
</reference>
<feature type="region of interest" description="Disordered" evidence="1">
    <location>
        <begin position="19"/>
        <end position="39"/>
    </location>
</feature>
<keyword evidence="4" id="KW-1185">Reference proteome</keyword>
<evidence type="ECO:0000313" key="4">
    <source>
        <dbReference type="Proteomes" id="UP000729402"/>
    </source>
</evidence>
<dbReference type="AlphaFoldDB" id="A0A8J5RT51"/>
<comment type="caution">
    <text evidence="3">The sequence shown here is derived from an EMBL/GenBank/DDBJ whole genome shotgun (WGS) entry which is preliminary data.</text>
</comment>
<reference evidence="3" key="2">
    <citation type="submission" date="2021-02" db="EMBL/GenBank/DDBJ databases">
        <authorList>
            <person name="Kimball J.A."/>
            <person name="Haas M.W."/>
            <person name="Macchietto M."/>
            <person name="Kono T."/>
            <person name="Duquette J."/>
            <person name="Shao M."/>
        </authorList>
    </citation>
    <scope>NUCLEOTIDE SEQUENCE</scope>
    <source>
        <tissue evidence="3">Fresh leaf tissue</tissue>
    </source>
</reference>
<accession>A0A8J5RT51</accession>
<feature type="signal peptide" evidence="2">
    <location>
        <begin position="1"/>
        <end position="28"/>
    </location>
</feature>
<dbReference type="EMBL" id="JAAALK010000288">
    <property type="protein sequence ID" value="KAG8052934.1"/>
    <property type="molecule type" value="Genomic_DNA"/>
</dbReference>
<evidence type="ECO:0000313" key="3">
    <source>
        <dbReference type="EMBL" id="KAG8052934.1"/>
    </source>
</evidence>
<proteinExistence type="predicted"/>
<feature type="chain" id="PRO_5035286000" evidence="2">
    <location>
        <begin position="29"/>
        <end position="132"/>
    </location>
</feature>
<evidence type="ECO:0000256" key="1">
    <source>
        <dbReference type="SAM" id="MobiDB-lite"/>
    </source>
</evidence>
<evidence type="ECO:0000256" key="2">
    <source>
        <dbReference type="SAM" id="SignalP"/>
    </source>
</evidence>
<dbReference type="Proteomes" id="UP000729402">
    <property type="component" value="Unassembled WGS sequence"/>
</dbReference>
<protein>
    <submittedName>
        <fullName evidence="3">Uncharacterized protein</fullName>
    </submittedName>
</protein>
<keyword evidence="2" id="KW-0732">Signal</keyword>
<sequence length="132" mass="14498">MAKAPKKHSMSGLFVVAPSLTLPPPADASGGNEATDEDDDEALCAVVRQTKQMKRKHKLDETLEVTAVAAVGRPESEWNFIREFESVISILSRGYAVSMRGGTTVEGRRLFDVEDLPPMDTARLFITDTRYG</sequence>